<evidence type="ECO:0000256" key="3">
    <source>
        <dbReference type="ARBA" id="ARBA00020629"/>
    </source>
</evidence>
<keyword evidence="9" id="KW-0175">Coiled coil</keyword>
<organism evidence="11 12">
    <name type="scientific">Dothidotthia symphoricarpi CBS 119687</name>
    <dbReference type="NCBI Taxonomy" id="1392245"/>
    <lineage>
        <taxon>Eukaryota</taxon>
        <taxon>Fungi</taxon>
        <taxon>Dikarya</taxon>
        <taxon>Ascomycota</taxon>
        <taxon>Pezizomycotina</taxon>
        <taxon>Dothideomycetes</taxon>
        <taxon>Pleosporomycetidae</taxon>
        <taxon>Pleosporales</taxon>
        <taxon>Dothidotthiaceae</taxon>
        <taxon>Dothidotthia</taxon>
    </lineage>
</organism>
<feature type="region of interest" description="Disordered" evidence="10">
    <location>
        <begin position="128"/>
        <end position="181"/>
    </location>
</feature>
<comment type="function">
    <text evidence="8">Component of the Mediator complex, a coactivator involved in the regulated transcription of nearly all RNA polymerase II-dependent genes. Mediator functions as a bridge to convey information from gene-specific regulatory proteins to the basal RNA polymerase II transcription machinery. Mediator is recruited to promoters by direct interactions with regulatory proteins and serves as a scaffold for the assembly of a functional preinitiation complex with RNA polymerase II and the general transcription factors.</text>
</comment>
<comment type="subcellular location">
    <subcellularLocation>
        <location evidence="1 8">Nucleus</location>
    </subcellularLocation>
</comment>
<feature type="region of interest" description="Disordered" evidence="10">
    <location>
        <begin position="251"/>
        <end position="299"/>
    </location>
</feature>
<sequence length="299" mass="33033">MDDILTTQFDHVEQAVHALVESIAAYNPSPQAALDLVAADDELSRGLDLLAQHQANHARIQALHAQADALEEQLKSSVATLASLRHELFETPATTFPADSRPVRLDELLQFATTISDFTVPPTFRERVPEVDANKDKEKEDGSGVALTNGASTPANIPDAVEPPKDATEGQKEGEKTDGAVPEITAEEEEWLKKLKDSNLAWYPWPDNDKIRRGNLYKLQYYREKNFDLDALDIWAHEEALRSQGMGVPTEAIEPQNQALEPSVEPAQEQPVAQAAPRVQSPPGPPKPTFDMFDDLDDE</sequence>
<proteinExistence type="inferred from homology"/>
<comment type="subunit">
    <text evidence="8">Component of the Mediator complex.</text>
</comment>
<dbReference type="AlphaFoldDB" id="A0A6A6AUG2"/>
<evidence type="ECO:0000256" key="5">
    <source>
        <dbReference type="ARBA" id="ARBA00023163"/>
    </source>
</evidence>
<dbReference type="OrthoDB" id="1929813at2759"/>
<keyword evidence="8" id="KW-0010">Activator</keyword>
<evidence type="ECO:0000256" key="10">
    <source>
        <dbReference type="SAM" id="MobiDB-lite"/>
    </source>
</evidence>
<feature type="compositionally biased region" description="Basic and acidic residues" evidence="10">
    <location>
        <begin position="128"/>
        <end position="142"/>
    </location>
</feature>
<gene>
    <name evidence="8" type="primary">MED4</name>
    <name evidence="11" type="ORF">P153DRAFT_391936</name>
</gene>
<dbReference type="GO" id="GO:0006357">
    <property type="term" value="P:regulation of transcription by RNA polymerase II"/>
    <property type="evidence" value="ECO:0007669"/>
    <property type="project" value="InterPro"/>
</dbReference>
<dbReference type="InterPro" id="IPR019258">
    <property type="entry name" value="Mediator_Med4"/>
</dbReference>
<protein>
    <recommendedName>
        <fullName evidence="3 8">Mediator of RNA polymerase II transcription subunit 4</fullName>
    </recommendedName>
    <alternativeName>
        <fullName evidence="7 8">Mediator complex subunit 4</fullName>
    </alternativeName>
</protein>
<feature type="compositionally biased region" description="Low complexity" evidence="10">
    <location>
        <begin position="264"/>
        <end position="279"/>
    </location>
</feature>
<dbReference type="GO" id="GO:0003712">
    <property type="term" value="F:transcription coregulator activity"/>
    <property type="evidence" value="ECO:0007669"/>
    <property type="project" value="InterPro"/>
</dbReference>
<name>A0A6A6AUG2_9PLEO</name>
<dbReference type="Pfam" id="PF10018">
    <property type="entry name" value="Med4"/>
    <property type="match status" value="1"/>
</dbReference>
<evidence type="ECO:0000256" key="9">
    <source>
        <dbReference type="SAM" id="Coils"/>
    </source>
</evidence>
<feature type="compositionally biased region" description="Basic and acidic residues" evidence="10">
    <location>
        <begin position="162"/>
        <end position="178"/>
    </location>
</feature>
<comment type="similarity">
    <text evidence="2 8">Belongs to the Mediator complex subunit 4 family.</text>
</comment>
<evidence type="ECO:0000256" key="8">
    <source>
        <dbReference type="RuleBase" id="RU364141"/>
    </source>
</evidence>
<feature type="coiled-coil region" evidence="9">
    <location>
        <begin position="60"/>
        <end position="87"/>
    </location>
</feature>
<dbReference type="Proteomes" id="UP000799771">
    <property type="component" value="Unassembled WGS sequence"/>
</dbReference>
<keyword evidence="4 8" id="KW-0805">Transcription regulation</keyword>
<keyword evidence="5 8" id="KW-0804">Transcription</keyword>
<evidence type="ECO:0000256" key="7">
    <source>
        <dbReference type="ARBA" id="ARBA00031257"/>
    </source>
</evidence>
<keyword evidence="12" id="KW-1185">Reference proteome</keyword>
<evidence type="ECO:0000256" key="2">
    <source>
        <dbReference type="ARBA" id="ARBA00009626"/>
    </source>
</evidence>
<dbReference type="GO" id="GO:0016592">
    <property type="term" value="C:mediator complex"/>
    <property type="evidence" value="ECO:0007669"/>
    <property type="project" value="InterPro"/>
</dbReference>
<evidence type="ECO:0000313" key="11">
    <source>
        <dbReference type="EMBL" id="KAF2134605.1"/>
    </source>
</evidence>
<evidence type="ECO:0000256" key="4">
    <source>
        <dbReference type="ARBA" id="ARBA00023015"/>
    </source>
</evidence>
<dbReference type="EMBL" id="ML977497">
    <property type="protein sequence ID" value="KAF2134605.1"/>
    <property type="molecule type" value="Genomic_DNA"/>
</dbReference>
<evidence type="ECO:0000313" key="12">
    <source>
        <dbReference type="Proteomes" id="UP000799771"/>
    </source>
</evidence>
<reference evidence="11" key="1">
    <citation type="journal article" date="2020" name="Stud. Mycol.">
        <title>101 Dothideomycetes genomes: a test case for predicting lifestyles and emergence of pathogens.</title>
        <authorList>
            <person name="Haridas S."/>
            <person name="Albert R."/>
            <person name="Binder M."/>
            <person name="Bloem J."/>
            <person name="Labutti K."/>
            <person name="Salamov A."/>
            <person name="Andreopoulos B."/>
            <person name="Baker S."/>
            <person name="Barry K."/>
            <person name="Bills G."/>
            <person name="Bluhm B."/>
            <person name="Cannon C."/>
            <person name="Castanera R."/>
            <person name="Culley D."/>
            <person name="Daum C."/>
            <person name="Ezra D."/>
            <person name="Gonzalez J."/>
            <person name="Henrissat B."/>
            <person name="Kuo A."/>
            <person name="Liang C."/>
            <person name="Lipzen A."/>
            <person name="Lutzoni F."/>
            <person name="Magnuson J."/>
            <person name="Mondo S."/>
            <person name="Nolan M."/>
            <person name="Ohm R."/>
            <person name="Pangilinan J."/>
            <person name="Park H.-J."/>
            <person name="Ramirez L."/>
            <person name="Alfaro M."/>
            <person name="Sun H."/>
            <person name="Tritt A."/>
            <person name="Yoshinaga Y."/>
            <person name="Zwiers L.-H."/>
            <person name="Turgeon B."/>
            <person name="Goodwin S."/>
            <person name="Spatafora J."/>
            <person name="Crous P."/>
            <person name="Grigoriev I."/>
        </authorList>
    </citation>
    <scope>NUCLEOTIDE SEQUENCE</scope>
    <source>
        <strain evidence="11">CBS 119687</strain>
    </source>
</reference>
<evidence type="ECO:0000256" key="1">
    <source>
        <dbReference type="ARBA" id="ARBA00004123"/>
    </source>
</evidence>
<keyword evidence="6 8" id="KW-0539">Nucleus</keyword>
<accession>A0A6A6AUG2</accession>
<evidence type="ECO:0000256" key="6">
    <source>
        <dbReference type="ARBA" id="ARBA00023242"/>
    </source>
</evidence>